<evidence type="ECO:0000256" key="17">
    <source>
        <dbReference type="SAM" id="MobiDB-lite"/>
    </source>
</evidence>
<feature type="compositionally biased region" description="Low complexity" evidence="17">
    <location>
        <begin position="884"/>
        <end position="894"/>
    </location>
</feature>
<keyword evidence="4" id="KW-0813">Transport</keyword>
<dbReference type="Gene3D" id="3.40.50.300">
    <property type="entry name" value="P-loop containing nucleotide triphosphate hydrolases"/>
    <property type="match status" value="2"/>
</dbReference>
<feature type="transmembrane region" description="Helical" evidence="18">
    <location>
        <begin position="402"/>
        <end position="424"/>
    </location>
</feature>
<dbReference type="SUPFAM" id="SSF90123">
    <property type="entry name" value="ABC transporter transmembrane region"/>
    <property type="match status" value="2"/>
</dbReference>
<dbReference type="Proteomes" id="UP001075354">
    <property type="component" value="Chromosome 8"/>
</dbReference>
<feature type="transmembrane region" description="Helical" evidence="18">
    <location>
        <begin position="508"/>
        <end position="536"/>
    </location>
</feature>
<feature type="transmembrane region" description="Helical" evidence="18">
    <location>
        <begin position="326"/>
        <end position="346"/>
    </location>
</feature>
<feature type="transmembrane region" description="Helical" evidence="18">
    <location>
        <begin position="556"/>
        <end position="576"/>
    </location>
</feature>
<dbReference type="GO" id="GO:0005524">
    <property type="term" value="F:ATP binding"/>
    <property type="evidence" value="ECO:0007669"/>
    <property type="project" value="UniProtKB-KW"/>
</dbReference>
<feature type="domain" description="ABC transporter" evidence="19">
    <location>
        <begin position="1275"/>
        <end position="1507"/>
    </location>
</feature>
<feature type="domain" description="ABC transmembrane type-1" evidence="20">
    <location>
        <begin position="951"/>
        <end position="1236"/>
    </location>
</feature>
<dbReference type="GO" id="GO:0016887">
    <property type="term" value="F:ATP hydrolysis activity"/>
    <property type="evidence" value="ECO:0007669"/>
    <property type="project" value="InterPro"/>
</dbReference>
<dbReference type="SMART" id="SM00382">
    <property type="entry name" value="AAA"/>
    <property type="match status" value="2"/>
</dbReference>
<dbReference type="PROSITE" id="PS50893">
    <property type="entry name" value="ABC_TRANSPORTER_2"/>
    <property type="match status" value="2"/>
</dbReference>
<evidence type="ECO:0000259" key="20">
    <source>
        <dbReference type="PROSITE" id="PS50929"/>
    </source>
</evidence>
<dbReference type="GO" id="GO:0005774">
    <property type="term" value="C:vacuolar membrane"/>
    <property type="evidence" value="ECO:0007669"/>
    <property type="project" value="UniProtKB-SubCell"/>
</dbReference>
<dbReference type="CDD" id="cd18603">
    <property type="entry name" value="ABC_6TM_MRP1_2_3_6_D2_like"/>
    <property type="match status" value="1"/>
</dbReference>
<feature type="transmembrane region" description="Helical" evidence="18">
    <location>
        <begin position="101"/>
        <end position="118"/>
    </location>
</feature>
<keyword evidence="6" id="KW-0926">Vacuole</keyword>
<dbReference type="Pfam" id="PF00664">
    <property type="entry name" value="ABC_membrane"/>
    <property type="match status" value="2"/>
</dbReference>
<evidence type="ECO:0000259" key="19">
    <source>
        <dbReference type="PROSITE" id="PS50893"/>
    </source>
</evidence>
<keyword evidence="22" id="KW-1185">Reference proteome</keyword>
<evidence type="ECO:0000256" key="15">
    <source>
        <dbReference type="ARBA" id="ARBA00047523"/>
    </source>
</evidence>
<feature type="transmembrane region" description="Helical" evidence="18">
    <location>
        <begin position="1210"/>
        <end position="1228"/>
    </location>
</feature>
<dbReference type="CDD" id="cd18595">
    <property type="entry name" value="ABC_6TM_MRP1_2_3_6_D1_like"/>
    <property type="match status" value="1"/>
</dbReference>
<dbReference type="EMBL" id="JAPTSV010000008">
    <property type="protein sequence ID" value="KAJ1525343.1"/>
    <property type="molecule type" value="Genomic_DNA"/>
</dbReference>
<dbReference type="FunFam" id="3.40.50.300:FF:000293">
    <property type="entry name" value="ATP binding cassette subfamily C member 1"/>
    <property type="match status" value="1"/>
</dbReference>
<dbReference type="GO" id="GO:0015431">
    <property type="term" value="F:ABC-type glutathione S-conjugate transporter activity"/>
    <property type="evidence" value="ECO:0007669"/>
    <property type="project" value="UniProtKB-EC"/>
</dbReference>
<sequence length="1512" mass="168775">MGVFDEFCGSPYWNETQIWSAEEPDFTPCFEKTALAWTPCLFLWLLTPLEVHYIRTSPNGPIRWNWINRVKLALTVLSLVLALVSLGNSIGDQDRAYPVDYVTPLIRILSYAWAAFLLDWNRRRGLRTSGLLTLFWFVSALFSVAEFRTEILAGPEVREQEGPVPFYVALILFPVLALLFLMNCVVDHEPIHSPFSKIEDRCPEFDSSFVSKLFFAWYDKMAWSGSRRPLEEENLWELNPMDTSRQVVPLFFKHFNRQEKEADSKAFRSGKDKKPVSILPALFRSFGGPFMFATAMELTGDMMVFISPELLKMLMRFVADANAPLWQGLAYAAAMLVSALVQSLLLSQCNIRMNIVGMRIRTALVAAIYRKSLRMSNLSRKDRTVGEIVTLMSVDAQRFVDLGSIITMVWGAPLQIIVSLYLLWRILGVAVLAGLASMILLIPVNGYIASRMKSYQLKQMKNKDERAKLMNEILNGIKVLKLYAWEPPFGEKINRIRSKEMEVLKKTAYLQAGISFAFTVAPFLVTLTSFATYVLLDKNNVLDAGTAFVSLSLFNILRMPLAMLPMVIMIVVQTGVSVKRIDKFLNADDLDPYNVSHDADEGAETPLKVEGGTFAWGPEEEPILKDINLGVGKGRLVAVVGAVGSGKTSLLSAMLGEMERLGGRVNTVGSMAYVPQQAWIQNAKLRDNILFAKPYDEQRYARVVDACALRSDLDMLVGGDQTEIGEKGINLSGGQKQRVSLARAVYNDADVYLLDDPLSAVDSHVGKHIFENVIGPSGLLRNKTRVLVTHGIAFLPFVDRIVVLKDGTVSEEGSYQELMQRKGAFAEFLVQHLQEAEAEDEVEDLEEIKAQLEKAVGKEELQRQISQASLISSEGHRSRLDSTGGSIRRNGSVSGRRRSSAGKEEAAAPKAAVLEPVGQKLTEAEEMEMGSVKLRVYGHYIKSIGVWLSTLTIVFNLALQGFSVGSSIWMTEWTDDKRMYNVNSPDFEATRNMYLGVYGAFGALQAVFTMTSSYVFAIGCIASSMELHNRMFTRILKCPMSFFDMTPLGRILNRFTKDIDNIDNTLPLQMRQSISLFFSAVATIAVISYSTPLFVIVIIPLGVIYFFVQRFYVSTSRQLKRLDAVSRSPIYSHFSETLTGTTCIRAYDVADRFIMEAEARVDKNQKCYFPVAVANRWLAVRLETVGNTIIFFAALFAVLGRDTKIGASKVGLSVSYALQITMVLNWLVRFVSEVENNIVSVERIKQYEETPQETPWNDQEVQVSASWPEQGAVEFRKYAIRYREGLDLVLKGIDVSVGGGEKVGIVGRTGAGKSSLTLGLFRIVEAAGGQILIDGVDIGRVDLHTLRSRVTIIPQDPVLFTGSLRMNLDPYSRYSDEEVWRALERSHLKALVSGFAAGLNHEVSEGGENLSVGQRQLVCLARALLRKTKVLVFDEATAAVDLETDDLIQKTIREDFKECTILTIAHRLNTIMDSNKVLVLDKGMVAEFDTPPTLLQNKDSMFYSLAKDAGLV</sequence>
<evidence type="ECO:0000256" key="3">
    <source>
        <dbReference type="ARBA" id="ARBA00009726"/>
    </source>
</evidence>
<evidence type="ECO:0000256" key="2">
    <source>
        <dbReference type="ARBA" id="ARBA00004651"/>
    </source>
</evidence>
<dbReference type="EC" id="7.6.2.3" evidence="14"/>
<feature type="transmembrane region" description="Helical" evidence="18">
    <location>
        <begin position="1076"/>
        <end position="1108"/>
    </location>
</feature>
<dbReference type="Pfam" id="PF00005">
    <property type="entry name" value="ABC_tran"/>
    <property type="match status" value="2"/>
</dbReference>
<dbReference type="SUPFAM" id="SSF52540">
    <property type="entry name" value="P-loop containing nucleoside triphosphate hydrolases"/>
    <property type="match status" value="2"/>
</dbReference>
<keyword evidence="7 18" id="KW-0812">Transmembrane</keyword>
<keyword evidence="16" id="KW-0175">Coiled coil</keyword>
<feature type="transmembrane region" description="Helical" evidence="18">
    <location>
        <begin position="164"/>
        <end position="186"/>
    </location>
</feature>
<feature type="domain" description="ABC transporter" evidence="19">
    <location>
        <begin position="607"/>
        <end position="831"/>
    </location>
</feature>
<feature type="transmembrane region" description="Helical" evidence="18">
    <location>
        <begin position="995"/>
        <end position="1022"/>
    </location>
</feature>
<evidence type="ECO:0000256" key="9">
    <source>
        <dbReference type="ARBA" id="ARBA00022741"/>
    </source>
</evidence>
<evidence type="ECO:0000256" key="12">
    <source>
        <dbReference type="ARBA" id="ARBA00022989"/>
    </source>
</evidence>
<comment type="caution">
    <text evidence="21">The sequence shown here is derived from an EMBL/GenBank/DDBJ whole genome shotgun (WGS) entry which is preliminary data.</text>
</comment>
<feature type="domain" description="ABC transmembrane type-1" evidence="20">
    <location>
        <begin position="305"/>
        <end position="573"/>
    </location>
</feature>
<feature type="transmembrane region" description="Helical" evidence="18">
    <location>
        <begin position="1178"/>
        <end position="1198"/>
    </location>
</feature>
<dbReference type="PANTHER" id="PTHR24223:SF443">
    <property type="entry name" value="MULTIDRUG-RESISTANCE LIKE PROTEIN 1, ISOFORM I"/>
    <property type="match status" value="1"/>
</dbReference>
<feature type="transmembrane region" description="Helical" evidence="18">
    <location>
        <begin position="125"/>
        <end position="144"/>
    </location>
</feature>
<feature type="transmembrane region" description="Helical" evidence="18">
    <location>
        <begin position="944"/>
        <end position="970"/>
    </location>
</feature>
<evidence type="ECO:0000256" key="14">
    <source>
        <dbReference type="ARBA" id="ARBA00024220"/>
    </source>
</evidence>
<dbReference type="PROSITE" id="PS00211">
    <property type="entry name" value="ABC_TRANSPORTER_1"/>
    <property type="match status" value="2"/>
</dbReference>
<feature type="region of interest" description="Disordered" evidence="17">
    <location>
        <begin position="872"/>
        <end position="910"/>
    </location>
</feature>
<keyword evidence="11" id="KW-1278">Translocase</keyword>
<dbReference type="InterPro" id="IPR036640">
    <property type="entry name" value="ABC1_TM_sf"/>
</dbReference>
<organism evidence="21 22">
    <name type="scientific">Megalurothrips usitatus</name>
    <name type="common">bean blossom thrips</name>
    <dbReference type="NCBI Taxonomy" id="439358"/>
    <lineage>
        <taxon>Eukaryota</taxon>
        <taxon>Metazoa</taxon>
        <taxon>Ecdysozoa</taxon>
        <taxon>Arthropoda</taxon>
        <taxon>Hexapoda</taxon>
        <taxon>Insecta</taxon>
        <taxon>Pterygota</taxon>
        <taxon>Neoptera</taxon>
        <taxon>Paraneoptera</taxon>
        <taxon>Thysanoptera</taxon>
        <taxon>Terebrantia</taxon>
        <taxon>Thripoidea</taxon>
        <taxon>Thripidae</taxon>
        <taxon>Megalurothrips</taxon>
    </lineage>
</organism>
<comment type="catalytic activity">
    <reaction evidence="15">
        <text>leukotriene C4(in) + ATP + H2O = leukotriene C4(out) + ADP + phosphate + H(+)</text>
        <dbReference type="Rhea" id="RHEA:38963"/>
        <dbReference type="ChEBI" id="CHEBI:15377"/>
        <dbReference type="ChEBI" id="CHEBI:15378"/>
        <dbReference type="ChEBI" id="CHEBI:30616"/>
        <dbReference type="ChEBI" id="CHEBI:43474"/>
        <dbReference type="ChEBI" id="CHEBI:57973"/>
        <dbReference type="ChEBI" id="CHEBI:456216"/>
    </reaction>
    <physiologicalReaction direction="left-to-right" evidence="15">
        <dbReference type="Rhea" id="RHEA:38964"/>
    </physiologicalReaction>
</comment>
<evidence type="ECO:0000256" key="8">
    <source>
        <dbReference type="ARBA" id="ARBA00022737"/>
    </source>
</evidence>
<keyword evidence="9" id="KW-0547">Nucleotide-binding</keyword>
<evidence type="ECO:0000256" key="4">
    <source>
        <dbReference type="ARBA" id="ARBA00022448"/>
    </source>
</evidence>
<evidence type="ECO:0000256" key="18">
    <source>
        <dbReference type="SAM" id="Phobius"/>
    </source>
</evidence>
<dbReference type="InterPro" id="IPR005292">
    <property type="entry name" value="MRP"/>
</dbReference>
<dbReference type="FunFam" id="3.40.50.300:FF:000074">
    <property type="entry name" value="Multidrug resistance-associated protein 5 isoform 1"/>
    <property type="match status" value="1"/>
</dbReference>
<dbReference type="GO" id="GO:0000323">
    <property type="term" value="C:lytic vacuole"/>
    <property type="evidence" value="ECO:0007669"/>
    <property type="project" value="UniProtKB-ARBA"/>
</dbReference>
<gene>
    <name evidence="21" type="ORF">ONE63_010161</name>
</gene>
<reference evidence="21" key="1">
    <citation type="submission" date="2022-12" db="EMBL/GenBank/DDBJ databases">
        <title>Chromosome-level genome assembly of the bean flower thrips Megalurothrips usitatus.</title>
        <authorList>
            <person name="Ma L."/>
            <person name="Liu Q."/>
            <person name="Li H."/>
            <person name="Cai W."/>
        </authorList>
    </citation>
    <scope>NUCLEOTIDE SEQUENCE</scope>
    <source>
        <strain evidence="21">Cailab_2022a</strain>
    </source>
</reference>
<keyword evidence="12 18" id="KW-1133">Transmembrane helix</keyword>
<evidence type="ECO:0000256" key="16">
    <source>
        <dbReference type="SAM" id="Coils"/>
    </source>
</evidence>
<keyword evidence="8" id="KW-0677">Repeat</keyword>
<accession>A0AAV7XHX1</accession>
<dbReference type="PANTHER" id="PTHR24223">
    <property type="entry name" value="ATP-BINDING CASSETTE SUB-FAMILY C"/>
    <property type="match status" value="1"/>
</dbReference>
<evidence type="ECO:0000256" key="6">
    <source>
        <dbReference type="ARBA" id="ARBA00022554"/>
    </source>
</evidence>
<comment type="subcellular location">
    <subcellularLocation>
        <location evidence="2">Cell membrane</location>
        <topology evidence="2">Multi-pass membrane protein</topology>
    </subcellularLocation>
    <subcellularLocation>
        <location evidence="1">Vacuole membrane</location>
        <topology evidence="1">Multi-pass membrane protein</topology>
    </subcellularLocation>
</comment>
<evidence type="ECO:0000256" key="11">
    <source>
        <dbReference type="ARBA" id="ARBA00022967"/>
    </source>
</evidence>
<evidence type="ECO:0000256" key="5">
    <source>
        <dbReference type="ARBA" id="ARBA00022475"/>
    </source>
</evidence>
<evidence type="ECO:0000256" key="1">
    <source>
        <dbReference type="ARBA" id="ARBA00004128"/>
    </source>
</evidence>
<dbReference type="CDD" id="cd03244">
    <property type="entry name" value="ABCC_MRP_domain2"/>
    <property type="match status" value="1"/>
</dbReference>
<evidence type="ECO:0000256" key="13">
    <source>
        <dbReference type="ARBA" id="ARBA00023136"/>
    </source>
</evidence>
<dbReference type="InterPro" id="IPR011527">
    <property type="entry name" value="ABC1_TM_dom"/>
</dbReference>
<keyword evidence="13 18" id="KW-0472">Membrane</keyword>
<evidence type="ECO:0000256" key="10">
    <source>
        <dbReference type="ARBA" id="ARBA00022840"/>
    </source>
</evidence>
<proteinExistence type="inferred from homology"/>
<dbReference type="FunFam" id="1.20.1560.10:FF:000001">
    <property type="entry name" value="ATP-binding cassette subfamily C member 1"/>
    <property type="match status" value="1"/>
</dbReference>
<evidence type="ECO:0000313" key="21">
    <source>
        <dbReference type="EMBL" id="KAJ1525343.1"/>
    </source>
</evidence>
<dbReference type="InterPro" id="IPR056227">
    <property type="entry name" value="TMD0_ABC"/>
</dbReference>
<dbReference type="GO" id="GO:0005886">
    <property type="term" value="C:plasma membrane"/>
    <property type="evidence" value="ECO:0007669"/>
    <property type="project" value="UniProtKB-SubCell"/>
</dbReference>
<keyword evidence="5" id="KW-1003">Cell membrane</keyword>
<dbReference type="InterPro" id="IPR050173">
    <property type="entry name" value="ABC_transporter_C-like"/>
</dbReference>
<dbReference type="NCBIfam" id="TIGR00957">
    <property type="entry name" value="MRP_assoc_pro"/>
    <property type="match status" value="1"/>
</dbReference>
<feature type="transmembrane region" description="Helical" evidence="18">
    <location>
        <begin position="281"/>
        <end position="306"/>
    </location>
</feature>
<keyword evidence="10" id="KW-0067">ATP-binding</keyword>
<dbReference type="CDD" id="cd03250">
    <property type="entry name" value="ABCC_MRP_domain1"/>
    <property type="match status" value="1"/>
</dbReference>
<name>A0AAV7XHX1_9NEOP</name>
<feature type="coiled-coil region" evidence="16">
    <location>
        <begin position="835"/>
        <end position="862"/>
    </location>
</feature>
<comment type="similarity">
    <text evidence="3">Belongs to the ABC transporter superfamily. ABCC family. Conjugate transporter (TC 3.A.1.208) subfamily.</text>
</comment>
<dbReference type="Gene3D" id="1.20.1560.10">
    <property type="entry name" value="ABC transporter type 1, transmembrane domain"/>
    <property type="match status" value="2"/>
</dbReference>
<dbReference type="InterPro" id="IPR017871">
    <property type="entry name" value="ABC_transporter-like_CS"/>
</dbReference>
<dbReference type="FunFam" id="1.20.1560.10:FF:000020">
    <property type="entry name" value="ABC metal ion transporter"/>
    <property type="match status" value="1"/>
</dbReference>
<dbReference type="InterPro" id="IPR003593">
    <property type="entry name" value="AAA+_ATPase"/>
</dbReference>
<dbReference type="Pfam" id="PF24357">
    <property type="entry name" value="TMD0_ABC"/>
    <property type="match status" value="1"/>
</dbReference>
<dbReference type="InterPro" id="IPR027417">
    <property type="entry name" value="P-loop_NTPase"/>
</dbReference>
<feature type="transmembrane region" description="Helical" evidence="18">
    <location>
        <begin position="72"/>
        <end position="89"/>
    </location>
</feature>
<dbReference type="InterPro" id="IPR003439">
    <property type="entry name" value="ABC_transporter-like_ATP-bd"/>
</dbReference>
<protein>
    <recommendedName>
        <fullName evidence="14">ABC-type glutathione-S-conjugate transporter</fullName>
        <ecNumber evidence="14">7.6.2.3</ecNumber>
    </recommendedName>
</protein>
<feature type="transmembrane region" description="Helical" evidence="18">
    <location>
        <begin position="430"/>
        <end position="450"/>
    </location>
</feature>
<dbReference type="PROSITE" id="PS50929">
    <property type="entry name" value="ABC_TM1F"/>
    <property type="match status" value="2"/>
</dbReference>
<evidence type="ECO:0000313" key="22">
    <source>
        <dbReference type="Proteomes" id="UP001075354"/>
    </source>
</evidence>
<evidence type="ECO:0000256" key="7">
    <source>
        <dbReference type="ARBA" id="ARBA00022692"/>
    </source>
</evidence>